<accession>A0AA88CLV7</accession>
<feature type="region of interest" description="Disordered" evidence="1">
    <location>
        <begin position="61"/>
        <end position="114"/>
    </location>
</feature>
<protein>
    <submittedName>
        <fullName evidence="2">Uncharacterized protein</fullName>
    </submittedName>
</protein>
<proteinExistence type="predicted"/>
<organism evidence="2 3">
    <name type="scientific">Ficus carica</name>
    <name type="common">Common fig</name>
    <dbReference type="NCBI Taxonomy" id="3494"/>
    <lineage>
        <taxon>Eukaryota</taxon>
        <taxon>Viridiplantae</taxon>
        <taxon>Streptophyta</taxon>
        <taxon>Embryophyta</taxon>
        <taxon>Tracheophyta</taxon>
        <taxon>Spermatophyta</taxon>
        <taxon>Magnoliopsida</taxon>
        <taxon>eudicotyledons</taxon>
        <taxon>Gunneridae</taxon>
        <taxon>Pentapetalae</taxon>
        <taxon>rosids</taxon>
        <taxon>fabids</taxon>
        <taxon>Rosales</taxon>
        <taxon>Moraceae</taxon>
        <taxon>Ficeae</taxon>
        <taxon>Ficus</taxon>
    </lineage>
</organism>
<feature type="compositionally biased region" description="Basic and acidic residues" evidence="1">
    <location>
        <begin position="76"/>
        <end position="96"/>
    </location>
</feature>
<sequence length="114" mass="13253">MENNGRIPRDWDKIPTNVSEANSDFDKWDEEWMRNSREPSFPDRSDPYLADTEDELAGFVQRELNNNTHPDLYDEPGIREEDDTTRSSEKANEDGNLKQPEQKFCSPAFASLIE</sequence>
<dbReference type="AlphaFoldDB" id="A0AA88CLV7"/>
<name>A0AA88CLV7_FICCA</name>
<evidence type="ECO:0000256" key="1">
    <source>
        <dbReference type="SAM" id="MobiDB-lite"/>
    </source>
</evidence>
<evidence type="ECO:0000313" key="2">
    <source>
        <dbReference type="EMBL" id="GMN21641.1"/>
    </source>
</evidence>
<keyword evidence="3" id="KW-1185">Reference proteome</keyword>
<reference evidence="2" key="1">
    <citation type="submission" date="2023-07" db="EMBL/GenBank/DDBJ databases">
        <title>draft genome sequence of fig (Ficus carica).</title>
        <authorList>
            <person name="Takahashi T."/>
            <person name="Nishimura K."/>
        </authorList>
    </citation>
    <scope>NUCLEOTIDE SEQUENCE</scope>
</reference>
<dbReference type="Proteomes" id="UP001187192">
    <property type="component" value="Unassembled WGS sequence"/>
</dbReference>
<evidence type="ECO:0000313" key="3">
    <source>
        <dbReference type="Proteomes" id="UP001187192"/>
    </source>
</evidence>
<gene>
    <name evidence="2" type="ORF">TIFTF001_051143</name>
</gene>
<dbReference type="EMBL" id="BTGU01009162">
    <property type="protein sequence ID" value="GMN21641.1"/>
    <property type="molecule type" value="Genomic_DNA"/>
</dbReference>
<feature type="region of interest" description="Disordered" evidence="1">
    <location>
        <begin position="1"/>
        <end position="22"/>
    </location>
</feature>
<comment type="caution">
    <text evidence="2">The sequence shown here is derived from an EMBL/GenBank/DDBJ whole genome shotgun (WGS) entry which is preliminary data.</text>
</comment>